<dbReference type="Proteomes" id="UP001642464">
    <property type="component" value="Unassembled WGS sequence"/>
</dbReference>
<dbReference type="SUPFAM" id="SSF56112">
    <property type="entry name" value="Protein kinase-like (PK-like)"/>
    <property type="match status" value="1"/>
</dbReference>
<evidence type="ECO:0000256" key="3">
    <source>
        <dbReference type="ARBA" id="ARBA00022475"/>
    </source>
</evidence>
<dbReference type="SUPFAM" id="SSF48452">
    <property type="entry name" value="TPR-like"/>
    <property type="match status" value="1"/>
</dbReference>
<evidence type="ECO:0000313" key="10">
    <source>
        <dbReference type="EMBL" id="CAK8990986.1"/>
    </source>
</evidence>
<feature type="region of interest" description="Disordered" evidence="8">
    <location>
        <begin position="1060"/>
        <end position="1089"/>
    </location>
</feature>
<feature type="domain" description="Protein kinase" evidence="9">
    <location>
        <begin position="102"/>
        <end position="379"/>
    </location>
</feature>
<keyword evidence="4" id="KW-0812">Transmembrane</keyword>
<evidence type="ECO:0000259" key="9">
    <source>
        <dbReference type="PROSITE" id="PS50011"/>
    </source>
</evidence>
<protein>
    <recommendedName>
        <fullName evidence="9">Protein kinase domain-containing protein</fullName>
    </recommendedName>
</protein>
<dbReference type="Gene3D" id="1.10.510.10">
    <property type="entry name" value="Transferase(Phosphotransferase) domain 1"/>
    <property type="match status" value="1"/>
</dbReference>
<dbReference type="InterPro" id="IPR011990">
    <property type="entry name" value="TPR-like_helical_dom_sf"/>
</dbReference>
<evidence type="ECO:0000256" key="5">
    <source>
        <dbReference type="ARBA" id="ARBA00022737"/>
    </source>
</evidence>
<comment type="similarity">
    <text evidence="2">Belongs to the TMEM8 family.</text>
</comment>
<evidence type="ECO:0000256" key="6">
    <source>
        <dbReference type="ARBA" id="ARBA00022989"/>
    </source>
</evidence>
<dbReference type="EMBL" id="CAXAMM010001208">
    <property type="protein sequence ID" value="CAK8990986.1"/>
    <property type="molecule type" value="Genomic_DNA"/>
</dbReference>
<feature type="region of interest" description="Disordered" evidence="8">
    <location>
        <begin position="1"/>
        <end position="46"/>
    </location>
</feature>
<dbReference type="Pfam" id="PF17830">
    <property type="entry name" value="STI1-HOP_DP"/>
    <property type="match status" value="1"/>
</dbReference>
<comment type="caution">
    <text evidence="10">The sequence shown here is derived from an EMBL/GenBank/DDBJ whole genome shotgun (WGS) entry which is preliminary data.</text>
</comment>
<dbReference type="PROSITE" id="PS00108">
    <property type="entry name" value="PROTEIN_KINASE_ST"/>
    <property type="match status" value="1"/>
</dbReference>
<dbReference type="Pfam" id="PF00069">
    <property type="entry name" value="Pkinase"/>
    <property type="match status" value="1"/>
</dbReference>
<dbReference type="PROSITE" id="PS50011">
    <property type="entry name" value="PROTEIN_KINASE_DOM"/>
    <property type="match status" value="1"/>
</dbReference>
<feature type="compositionally biased region" description="Acidic residues" evidence="8">
    <location>
        <begin position="1065"/>
        <end position="1076"/>
    </location>
</feature>
<dbReference type="Gene3D" id="1.10.260.100">
    <property type="match status" value="2"/>
</dbReference>
<keyword evidence="11" id="KW-1185">Reference proteome</keyword>
<accession>A0ABP0HLA9</accession>
<dbReference type="InterPro" id="IPR011009">
    <property type="entry name" value="Kinase-like_dom_sf"/>
</dbReference>
<evidence type="ECO:0000256" key="4">
    <source>
        <dbReference type="ARBA" id="ARBA00022692"/>
    </source>
</evidence>
<feature type="compositionally biased region" description="Basic and acidic residues" evidence="8">
    <location>
        <begin position="20"/>
        <end position="32"/>
    </location>
</feature>
<evidence type="ECO:0000256" key="7">
    <source>
        <dbReference type="ARBA" id="ARBA00023136"/>
    </source>
</evidence>
<dbReference type="PANTHER" id="PTHR36561:SF2">
    <property type="entry name" value="HAEMOLYSIN-III RELATED"/>
    <property type="match status" value="1"/>
</dbReference>
<keyword evidence="3" id="KW-1003">Cell membrane</keyword>
<proteinExistence type="inferred from homology"/>
<evidence type="ECO:0000256" key="8">
    <source>
        <dbReference type="SAM" id="MobiDB-lite"/>
    </source>
</evidence>
<sequence>MTSRVRSTSMPLTPLYSLCRRGEQPQSRRAEARAPVLDGAGQHQADDDQVARTWRQVDEAFAAGELNAEELDEGLVERHDAASEAIQDAREGSCLGCEMGGQPGVVQLGSGGTVVVRIRAPDVGFVAVKVVPHEEHVGITQLVNEVRILRSHLPPSPRIVGAEFFYHAQGHAMLGLEYCPGGDLLTLMEELMEKPSDASMQDKVRNVLRQVGDAVAHCHNHAVVHGDIKPENIVFDGSGDIKLIDFGVAVHLNPEEHLNPETGRLETVTSSGTLIYAPPEVLCRLPHGVESDWWNFGVLVCELVTGSPPWTFDVEDSADSNEATRILCDQICLAPLPIFPRDGRLCDLDHADDFLTTILDKNPVARLGFLRCGKAGPRLLQCGTDAWHAVEAAAERGAPAAAPGARGALTLEVGGRAAELAGLTRLGGGRAADESLFLGGQEQTTATEWSRLVMIVMRVASSKRAAKRDGLQTQWRLRVAQLVLLLPVLVLVLGARAGAAAAARGHKVARQLCCDPVGARASAQCGAAGLGFKWVGDDAGAAGLLRKDGAEEGPDGDDARDRDRSRAVLLLASAVTSTGYALPTRRWQRWRDQGDEGATLVRYAAAGAALVGLCVAQLRCTKVLALSPLGWMRVANVLTLWHICALLVVPEGSATVQDAATRTPHESIGLSRHGIFVVVAYAQEKLLWRPLLCNGIPLATALVIRILLQALSNGSVVGHDGRRATGVVGVGLAAGLAAITCFDSFSLAQADPESAWVSAPTRLFLATHWPVFALPLARVLDERLAQHAVFLVATALVLWMAAPGPDGRFFLRTEHEQDRRGRWCCFEPAARTRCGPNGVPWFHHHESLDTSGPWSDEIHAMMWITVLSNASGLPAVWHTLSTNKPFPAVIGSATVVFSTLYHLADTIDDRFGGMTEGNWHRLDNIFAILSFVSLQVYMLVATLSHAQVECVRACLVILTVLLQEIGPWKLECTLIPVLAAMLVAVVYLYHVPAMRASITTDAGGHFTKALVLLSLGVLGFIKGLDQDSDTLRIAHGCWHLFTGLSFFFFSRGLSEASAVPPPLADYDEDEDDAVEDEQQRAEAGQGRAEAEELVRTANAAVEKVKEEAEDVTKWDEMVAAANAAKALQKKRKEEKLREMDESFGEGLKQAMKDKLAKQKETKVVVEALKEQGNAAFKAGKLEEARQLYGKAIAKCGSGKWYEKEAALHSNRSLVNLKLGDAGAALDDAEAALESDPRWAKAHVRKALALGATGEHEQAQRCFERGIKTFEGRGSSSKDCEAIHAEYRKAYPEAYELFTLPTIGGPATKGTAGDNENSSGKGNGGLELPDVQQAMMMEKLNSGEWANESLMERIMKNPVLAKGMTDPRSAALLQRLQQDPNAAMKEFGTTPEARTFVQEMIKTLGEHFSSLGDEEDKRRVEAHLKASEPAIMTEEEAQLNKQAKEVLSNDRIRQLLSDPEMQRVLQECQTDPRRLAFYMAQPKWAERFAVLREHGLIRFQR</sequence>
<dbReference type="InterPro" id="IPR008271">
    <property type="entry name" value="Ser/Thr_kinase_AS"/>
</dbReference>
<dbReference type="SMART" id="SM00727">
    <property type="entry name" value="STI1"/>
    <property type="match status" value="2"/>
</dbReference>
<keyword evidence="7" id="KW-0472">Membrane</keyword>
<dbReference type="Gene3D" id="1.25.40.10">
    <property type="entry name" value="Tetratricopeptide repeat domain"/>
    <property type="match status" value="1"/>
</dbReference>
<dbReference type="InterPro" id="IPR019734">
    <property type="entry name" value="TPR_rpt"/>
</dbReference>
<reference evidence="10 11" key="1">
    <citation type="submission" date="2024-02" db="EMBL/GenBank/DDBJ databases">
        <authorList>
            <person name="Chen Y."/>
            <person name="Shah S."/>
            <person name="Dougan E. K."/>
            <person name="Thang M."/>
            <person name="Chan C."/>
        </authorList>
    </citation>
    <scope>NUCLEOTIDE SEQUENCE [LARGE SCALE GENOMIC DNA]</scope>
</reference>
<evidence type="ECO:0000256" key="1">
    <source>
        <dbReference type="ARBA" id="ARBA00004651"/>
    </source>
</evidence>
<dbReference type="SMART" id="SM00220">
    <property type="entry name" value="S_TKc"/>
    <property type="match status" value="1"/>
</dbReference>
<gene>
    <name evidence="10" type="ORF">SCF082_LOCUS2455</name>
</gene>
<dbReference type="InterPro" id="IPR006636">
    <property type="entry name" value="STI1_HS-bd"/>
</dbReference>
<organism evidence="10 11">
    <name type="scientific">Durusdinium trenchii</name>
    <dbReference type="NCBI Taxonomy" id="1381693"/>
    <lineage>
        <taxon>Eukaryota</taxon>
        <taxon>Sar</taxon>
        <taxon>Alveolata</taxon>
        <taxon>Dinophyceae</taxon>
        <taxon>Suessiales</taxon>
        <taxon>Symbiodiniaceae</taxon>
        <taxon>Durusdinium</taxon>
    </lineage>
</organism>
<dbReference type="SMART" id="SM00028">
    <property type="entry name" value="TPR"/>
    <property type="match status" value="3"/>
</dbReference>
<evidence type="ECO:0000313" key="11">
    <source>
        <dbReference type="Proteomes" id="UP001642464"/>
    </source>
</evidence>
<keyword evidence="5" id="KW-0677">Repeat</keyword>
<dbReference type="Pfam" id="PF12036">
    <property type="entry name" value="DUF3522"/>
    <property type="match status" value="1"/>
</dbReference>
<dbReference type="InterPro" id="IPR000719">
    <property type="entry name" value="Prot_kinase_dom"/>
</dbReference>
<dbReference type="InterPro" id="IPR041243">
    <property type="entry name" value="STI1/HOP_DP"/>
</dbReference>
<keyword evidence="6" id="KW-1133">Transmembrane helix</keyword>
<feature type="compositionally biased region" description="Polar residues" evidence="8">
    <location>
        <begin position="1"/>
        <end position="11"/>
    </location>
</feature>
<comment type="subcellular location">
    <subcellularLocation>
        <location evidence="1">Cell membrane</location>
        <topology evidence="1">Multi-pass membrane protein</topology>
    </subcellularLocation>
</comment>
<evidence type="ECO:0000256" key="2">
    <source>
        <dbReference type="ARBA" id="ARBA00005542"/>
    </source>
</evidence>
<name>A0ABP0HLA9_9DINO</name>
<dbReference type="InterPro" id="IPR021910">
    <property type="entry name" value="NGX6/PGAP6/MYMK"/>
</dbReference>
<dbReference type="PANTHER" id="PTHR36561">
    <property type="entry name" value="HAEMOLYSIN-III RELATED-RELATED"/>
    <property type="match status" value="1"/>
</dbReference>